<protein>
    <submittedName>
        <fullName evidence="3">IDEAL domain-containing protein</fullName>
    </submittedName>
</protein>
<reference evidence="3 4" key="1">
    <citation type="submission" date="2018-10" db="EMBL/GenBank/DDBJ databases">
        <title>Phylogenomics of Brevibacillus.</title>
        <authorList>
            <person name="Dunlap C."/>
        </authorList>
    </citation>
    <scope>NUCLEOTIDE SEQUENCE [LARGE SCALE GENOMIC DNA]</scope>
    <source>
        <strain evidence="3 4">DSM 100115</strain>
    </source>
</reference>
<dbReference type="InterPro" id="IPR014957">
    <property type="entry name" value="IDEAL_dom"/>
</dbReference>
<evidence type="ECO:0000313" key="4">
    <source>
        <dbReference type="Proteomes" id="UP000268829"/>
    </source>
</evidence>
<evidence type="ECO:0000256" key="1">
    <source>
        <dbReference type="SAM" id="MobiDB-lite"/>
    </source>
</evidence>
<keyword evidence="4" id="KW-1185">Reference proteome</keyword>
<dbReference type="AlphaFoldDB" id="A0A3M8B0S3"/>
<dbReference type="RefSeq" id="WP_122904886.1">
    <property type="nucleotide sequence ID" value="NZ_RHHS01000027.1"/>
</dbReference>
<dbReference type="Pfam" id="PF08858">
    <property type="entry name" value="IDEAL"/>
    <property type="match status" value="1"/>
</dbReference>
<organism evidence="3 4">
    <name type="scientific">Brevibacillus gelatini</name>
    <dbReference type="NCBI Taxonomy" id="1655277"/>
    <lineage>
        <taxon>Bacteria</taxon>
        <taxon>Bacillati</taxon>
        <taxon>Bacillota</taxon>
        <taxon>Bacilli</taxon>
        <taxon>Bacillales</taxon>
        <taxon>Paenibacillaceae</taxon>
        <taxon>Brevibacillus</taxon>
    </lineage>
</organism>
<feature type="domain" description="IDEAL" evidence="2">
    <location>
        <begin position="73"/>
        <end position="98"/>
    </location>
</feature>
<name>A0A3M8B0S3_9BACL</name>
<proteinExistence type="predicted"/>
<dbReference type="OrthoDB" id="2427704at2"/>
<feature type="region of interest" description="Disordered" evidence="1">
    <location>
        <begin position="102"/>
        <end position="130"/>
    </location>
</feature>
<evidence type="ECO:0000259" key="2">
    <source>
        <dbReference type="Pfam" id="PF08858"/>
    </source>
</evidence>
<dbReference type="EMBL" id="RHHS01000027">
    <property type="protein sequence ID" value="RNB56922.1"/>
    <property type="molecule type" value="Genomic_DNA"/>
</dbReference>
<accession>A0A3M8B0S3</accession>
<comment type="caution">
    <text evidence="3">The sequence shown here is derived from an EMBL/GenBank/DDBJ whole genome shotgun (WGS) entry which is preliminary data.</text>
</comment>
<dbReference type="Proteomes" id="UP000268829">
    <property type="component" value="Unassembled WGS sequence"/>
</dbReference>
<evidence type="ECO:0000313" key="3">
    <source>
        <dbReference type="EMBL" id="RNB56922.1"/>
    </source>
</evidence>
<gene>
    <name evidence="3" type="ORF">EDM57_11420</name>
</gene>
<sequence length="130" mass="14877">MNRNAKLEISDWVMGKTRHGELVQGFAETVDTWRGIARIFVVKSDNEETIGKLVAIPLPWLERMSTGTFDDVEQLHDLIDLALVTKDEAWFKELTAKLQEKQQMASESKSRKPRSFSAQNRLGTSAIWEQ</sequence>